<keyword evidence="3" id="KW-1185">Reference proteome</keyword>
<evidence type="ECO:0000313" key="3">
    <source>
        <dbReference type="Proteomes" id="UP000053105"/>
    </source>
</evidence>
<organism evidence="2 3">
    <name type="scientific">Melipona quadrifasciata</name>
    <dbReference type="NCBI Taxonomy" id="166423"/>
    <lineage>
        <taxon>Eukaryota</taxon>
        <taxon>Metazoa</taxon>
        <taxon>Ecdysozoa</taxon>
        <taxon>Arthropoda</taxon>
        <taxon>Hexapoda</taxon>
        <taxon>Insecta</taxon>
        <taxon>Pterygota</taxon>
        <taxon>Neoptera</taxon>
        <taxon>Endopterygota</taxon>
        <taxon>Hymenoptera</taxon>
        <taxon>Apocrita</taxon>
        <taxon>Aculeata</taxon>
        <taxon>Apoidea</taxon>
        <taxon>Anthophila</taxon>
        <taxon>Apidae</taxon>
        <taxon>Melipona</taxon>
    </lineage>
</organism>
<reference evidence="2 3" key="1">
    <citation type="submission" date="2015-07" db="EMBL/GenBank/DDBJ databases">
        <title>The genome of Melipona quadrifasciata.</title>
        <authorList>
            <person name="Pan H."/>
            <person name="Kapheim K."/>
        </authorList>
    </citation>
    <scope>NUCLEOTIDE SEQUENCE [LARGE SCALE GENOMIC DNA]</scope>
    <source>
        <strain evidence="2">0111107301</strain>
        <tissue evidence="2">Whole body</tissue>
    </source>
</reference>
<accession>A0A0N0BDP6</accession>
<proteinExistence type="predicted"/>
<evidence type="ECO:0000313" key="2">
    <source>
        <dbReference type="EMBL" id="KOX70738.1"/>
    </source>
</evidence>
<sequence>MQEYTGEQWSKIGKSTGKRVIFAKQQDKMCNKRISGSKCMLSEAPKAHSWHVSSYAHGFMKYSKETGEKEEIAILNHNENDNGKKNNPMCFTTSSKYLVHTLQIEFYTDSKLPTQRRVHRLLSQNIIRTRQTPSTESAQSYGNILIRSVLALIDIFVCFLTRKASIDAEQRRKEELEKGGKRQTRGRKENWGEERKETDREDVLDEEKRRKEAVGECVIPREKKCNITQCFLKLPSEKGLPLSQCDRTPIVFKNPFCSGPTIPRLRVSNTRLAQAASDCAPSVEVLPISDVKQKNRCGNTAKMHASTSLAGSYNNKRLGSIIRKMILEEATKVNEVFNED</sequence>
<protein>
    <submittedName>
        <fullName evidence="2">Uncharacterized protein</fullName>
    </submittedName>
</protein>
<dbReference type="EMBL" id="KQ435851">
    <property type="protein sequence ID" value="KOX70738.1"/>
    <property type="molecule type" value="Genomic_DNA"/>
</dbReference>
<dbReference type="Proteomes" id="UP000053105">
    <property type="component" value="Unassembled WGS sequence"/>
</dbReference>
<gene>
    <name evidence="2" type="ORF">WN51_02162</name>
</gene>
<evidence type="ECO:0000256" key="1">
    <source>
        <dbReference type="SAM" id="MobiDB-lite"/>
    </source>
</evidence>
<feature type="region of interest" description="Disordered" evidence="1">
    <location>
        <begin position="170"/>
        <end position="206"/>
    </location>
</feature>
<dbReference type="AlphaFoldDB" id="A0A0N0BDP6"/>
<name>A0A0N0BDP6_9HYME</name>